<feature type="domain" description="c-SKI SMAD4-binding" evidence="3">
    <location>
        <begin position="250"/>
        <end position="324"/>
    </location>
</feature>
<dbReference type="InterPro" id="IPR003380">
    <property type="entry name" value="SKI/SNO/DAC"/>
</dbReference>
<organism evidence="4 5">
    <name type="scientific">Cyprinus carpio</name>
    <name type="common">Common carp</name>
    <dbReference type="NCBI Taxonomy" id="7962"/>
    <lineage>
        <taxon>Eukaryota</taxon>
        <taxon>Metazoa</taxon>
        <taxon>Chordata</taxon>
        <taxon>Craniata</taxon>
        <taxon>Vertebrata</taxon>
        <taxon>Euteleostomi</taxon>
        <taxon>Actinopterygii</taxon>
        <taxon>Neopterygii</taxon>
        <taxon>Teleostei</taxon>
        <taxon>Ostariophysi</taxon>
        <taxon>Cypriniformes</taxon>
        <taxon>Cyprinidae</taxon>
        <taxon>Cyprininae</taxon>
        <taxon>Cyprinus</taxon>
    </lineage>
</organism>
<dbReference type="GO" id="GO:0005667">
    <property type="term" value="C:transcription regulator complex"/>
    <property type="evidence" value="ECO:0007669"/>
    <property type="project" value="TreeGrafter"/>
</dbReference>
<dbReference type="Gene3D" id="3.10.260.20">
    <property type="entry name" value="Ski"/>
    <property type="match status" value="1"/>
</dbReference>
<dbReference type="Pfam" id="PF08782">
    <property type="entry name" value="c-SKI_SMAD_bind"/>
    <property type="match status" value="1"/>
</dbReference>
<dbReference type="PANTHER" id="PTHR10005:SF3">
    <property type="entry name" value="SKI-LIKE PROTEIN"/>
    <property type="match status" value="1"/>
</dbReference>
<evidence type="ECO:0000259" key="3">
    <source>
        <dbReference type="SMART" id="SM01046"/>
    </source>
</evidence>
<dbReference type="Gene3D" id="3.10.390.10">
    <property type="entry name" value="SAND domain-like"/>
    <property type="match status" value="1"/>
</dbReference>
<dbReference type="FunFam" id="3.10.260.20:FF:000002">
    <property type="entry name" value="SKI-like oncogene a"/>
    <property type="match status" value="1"/>
</dbReference>
<evidence type="ECO:0000313" key="4">
    <source>
        <dbReference type="Ensembl" id="ENSCCRP00020079799.1"/>
    </source>
</evidence>
<feature type="compositionally biased region" description="Basic and acidic residues" evidence="2">
    <location>
        <begin position="227"/>
        <end position="238"/>
    </location>
</feature>
<protein>
    <submittedName>
        <fullName evidence="4">SKI-like proto-oncogene b</fullName>
    </submittedName>
</protein>
<reference evidence="4" key="1">
    <citation type="submission" date="2025-08" db="UniProtKB">
        <authorList>
            <consortium name="Ensembl"/>
        </authorList>
    </citation>
    <scope>IDENTIFICATION</scope>
</reference>
<name>A0A8C2IJW5_CYPCA</name>
<dbReference type="GO" id="GO:0000978">
    <property type="term" value="F:RNA polymerase II cis-regulatory region sequence-specific DNA binding"/>
    <property type="evidence" value="ECO:0007669"/>
    <property type="project" value="TreeGrafter"/>
</dbReference>
<dbReference type="GO" id="GO:0005634">
    <property type="term" value="C:nucleus"/>
    <property type="evidence" value="ECO:0007669"/>
    <property type="project" value="TreeGrafter"/>
</dbReference>
<dbReference type="InterPro" id="IPR010919">
    <property type="entry name" value="SAND-like_dom_sf"/>
</dbReference>
<dbReference type="Ensembl" id="ENSCCRT00020087448.1">
    <property type="protein sequence ID" value="ENSCCRP00020079799.1"/>
    <property type="gene ID" value="ENSCCRG00020037056.1"/>
</dbReference>
<dbReference type="SMART" id="SM01046">
    <property type="entry name" value="c-SKI_SMAD_bind"/>
    <property type="match status" value="1"/>
</dbReference>
<comment type="similarity">
    <text evidence="1">Belongs to the SKI family.</text>
</comment>
<dbReference type="AlphaFoldDB" id="A0A8C2IJW5"/>
<feature type="region of interest" description="Disordered" evidence="2">
    <location>
        <begin position="595"/>
        <end position="624"/>
    </location>
</feature>
<dbReference type="GO" id="GO:0030512">
    <property type="term" value="P:negative regulation of transforming growth factor beta receptor signaling pathway"/>
    <property type="evidence" value="ECO:0007669"/>
    <property type="project" value="TreeGrafter"/>
</dbReference>
<dbReference type="InterPro" id="IPR037000">
    <property type="entry name" value="Ski_DNA-bd_sf"/>
</dbReference>
<dbReference type="InterPro" id="IPR014890">
    <property type="entry name" value="c-SKI_SMAD4-bd_dom"/>
</dbReference>
<dbReference type="GO" id="GO:0000981">
    <property type="term" value="F:DNA-binding transcription factor activity, RNA polymerase II-specific"/>
    <property type="evidence" value="ECO:0007669"/>
    <property type="project" value="TreeGrafter"/>
</dbReference>
<dbReference type="GO" id="GO:0000122">
    <property type="term" value="P:negative regulation of transcription by RNA polymerase II"/>
    <property type="evidence" value="ECO:0007669"/>
    <property type="project" value="TreeGrafter"/>
</dbReference>
<dbReference type="PANTHER" id="PTHR10005">
    <property type="entry name" value="SKI ONCOGENE-RELATED"/>
    <property type="match status" value="1"/>
</dbReference>
<feature type="region of interest" description="Disordered" evidence="2">
    <location>
        <begin position="222"/>
        <end position="247"/>
    </location>
</feature>
<dbReference type="InterPro" id="IPR009061">
    <property type="entry name" value="DNA-bd_dom_put_sf"/>
</dbReference>
<dbReference type="Pfam" id="PF02437">
    <property type="entry name" value="Ski_Sno_DHD"/>
    <property type="match status" value="1"/>
</dbReference>
<dbReference type="SUPFAM" id="SSF63763">
    <property type="entry name" value="SAND domain-like"/>
    <property type="match status" value="1"/>
</dbReference>
<sequence length="624" mass="70244">METTKNKRRELPKEQALLKVPLKRLMRDKAVDGTPIKKRVMAALNLSCKKIPKTSLGYQVSKATDKMDANPDLSPGLKHTLAQFSLSSQCSLGGPAAFTGQHGQYKMAPPLAQGGMAGGPVLVPPDSSTDLGLCCLEGEFISCFAVGGELRLCLPQLLNTVLRDFSLPQINSVCDQLYLYCSRCDATQLHILKVLGILPPGTPSCGLITLTDSQRLCNTLLHPGVEPSRDSHKGHGDREEEENDGEESGGFWVEHQCLGKCQGLFVPQLYSSPDAHCIRCSQCRMLFCPERFWACYLQLAQRHLGTADEEMLKKSLEDMKMKFQEEKRQPLVGVSSPAFVFDSSLLASLKEDPGHVDSMWQSWYQYMPDKLEDNGLARHPGYLPGKEMRSTGTEMLGDTQNVKNQEEYNTDPKTPTFPGQEKHGQSDDASPDEWQKVDTAAYKRSVGVTVEHSKDGMVMELLQMYSAQHNKLQSTLRRQKQLEKELQALRQGEAIDRCDIHGELEAVQTEHAQRLGEVQQEQRKLKSRLDQLRQQGCRCKELGTEPHQETIYAKQLSELRQRLDHAEEDREELQEELRREREARERLERTISELKHQMRETGHPASVDSPMSSVSSDTHMYPTA</sequence>
<dbReference type="Proteomes" id="UP000694701">
    <property type="component" value="Unplaced"/>
</dbReference>
<proteinExistence type="inferred from homology"/>
<dbReference type="CDD" id="cd21084">
    <property type="entry name" value="DHD_Sno"/>
    <property type="match status" value="1"/>
</dbReference>
<evidence type="ECO:0000256" key="2">
    <source>
        <dbReference type="SAM" id="MobiDB-lite"/>
    </source>
</evidence>
<dbReference type="SUPFAM" id="SSF46955">
    <property type="entry name" value="Putative DNA-binding domain"/>
    <property type="match status" value="1"/>
</dbReference>
<dbReference type="GO" id="GO:0005737">
    <property type="term" value="C:cytoplasm"/>
    <property type="evidence" value="ECO:0007669"/>
    <property type="project" value="TreeGrafter"/>
</dbReference>
<dbReference type="GO" id="GO:0046332">
    <property type="term" value="F:SMAD binding"/>
    <property type="evidence" value="ECO:0007669"/>
    <property type="project" value="InterPro"/>
</dbReference>
<dbReference type="GO" id="GO:0030514">
    <property type="term" value="P:negative regulation of BMP signaling pathway"/>
    <property type="evidence" value="ECO:0007669"/>
    <property type="project" value="TreeGrafter"/>
</dbReference>
<feature type="region of interest" description="Disordered" evidence="2">
    <location>
        <begin position="400"/>
        <end position="433"/>
    </location>
</feature>
<evidence type="ECO:0000313" key="5">
    <source>
        <dbReference type="Proteomes" id="UP000694701"/>
    </source>
</evidence>
<dbReference type="InterPro" id="IPR023216">
    <property type="entry name" value="Tscrpt_reg_SKI_SnoN"/>
</dbReference>
<accession>A0A8C2IJW5</accession>
<evidence type="ECO:0000256" key="1">
    <source>
        <dbReference type="ARBA" id="ARBA00009513"/>
    </source>
</evidence>
<feature type="compositionally biased region" description="Low complexity" evidence="2">
    <location>
        <begin position="606"/>
        <end position="617"/>
    </location>
</feature>